<feature type="region of interest" description="Disordered" evidence="7">
    <location>
        <begin position="66"/>
        <end position="85"/>
    </location>
</feature>
<evidence type="ECO:0000256" key="1">
    <source>
        <dbReference type="ARBA" id="ARBA00004323"/>
    </source>
</evidence>
<keyword evidence="8" id="KW-0812">Transmembrane</keyword>
<gene>
    <name evidence="10" type="ORF">TRITD_5Bv1G007810</name>
</gene>
<feature type="compositionally biased region" description="Polar residues" evidence="7">
    <location>
        <begin position="123"/>
        <end position="133"/>
    </location>
</feature>
<evidence type="ECO:0000256" key="5">
    <source>
        <dbReference type="ARBA" id="ARBA00023034"/>
    </source>
</evidence>
<protein>
    <recommendedName>
        <fullName evidence="9">Glycosyltransferase 61 catalytic domain-containing protein</fullName>
    </recommendedName>
</protein>
<evidence type="ECO:0000256" key="7">
    <source>
        <dbReference type="SAM" id="MobiDB-lite"/>
    </source>
</evidence>
<feature type="domain" description="Glycosyltransferase 61 catalytic" evidence="9">
    <location>
        <begin position="375"/>
        <end position="471"/>
    </location>
</feature>
<dbReference type="Proteomes" id="UP000324705">
    <property type="component" value="Chromosome 5B"/>
</dbReference>
<dbReference type="EMBL" id="LT934120">
    <property type="protein sequence ID" value="VAI26683.1"/>
    <property type="molecule type" value="Genomic_DNA"/>
</dbReference>
<dbReference type="InterPro" id="IPR007657">
    <property type="entry name" value="Glycosyltransferase_61"/>
</dbReference>
<keyword evidence="8" id="KW-0472">Membrane</keyword>
<evidence type="ECO:0000313" key="11">
    <source>
        <dbReference type="Proteomes" id="UP000324705"/>
    </source>
</evidence>
<evidence type="ECO:0000256" key="3">
    <source>
        <dbReference type="ARBA" id="ARBA00022676"/>
    </source>
</evidence>
<dbReference type="PANTHER" id="PTHR20961:SF95">
    <property type="match status" value="1"/>
</dbReference>
<evidence type="ECO:0000256" key="8">
    <source>
        <dbReference type="SAM" id="Phobius"/>
    </source>
</evidence>
<dbReference type="Pfam" id="PF04577">
    <property type="entry name" value="Glyco_transf_61"/>
    <property type="match status" value="1"/>
</dbReference>
<comment type="subcellular location">
    <subcellularLocation>
        <location evidence="1">Golgi apparatus membrane</location>
        <topology evidence="1">Single-pass type II membrane protein</topology>
    </subcellularLocation>
</comment>
<feature type="transmembrane region" description="Helical" evidence="8">
    <location>
        <begin position="27"/>
        <end position="45"/>
    </location>
</feature>
<organism evidence="10 11">
    <name type="scientific">Triticum turgidum subsp. durum</name>
    <name type="common">Durum wheat</name>
    <name type="synonym">Triticum durum</name>
    <dbReference type="NCBI Taxonomy" id="4567"/>
    <lineage>
        <taxon>Eukaryota</taxon>
        <taxon>Viridiplantae</taxon>
        <taxon>Streptophyta</taxon>
        <taxon>Embryophyta</taxon>
        <taxon>Tracheophyta</taxon>
        <taxon>Spermatophyta</taxon>
        <taxon>Magnoliopsida</taxon>
        <taxon>Liliopsida</taxon>
        <taxon>Poales</taxon>
        <taxon>Poaceae</taxon>
        <taxon>BOP clade</taxon>
        <taxon>Pooideae</taxon>
        <taxon>Triticodae</taxon>
        <taxon>Triticeae</taxon>
        <taxon>Triticinae</taxon>
        <taxon>Triticum</taxon>
    </lineage>
</organism>
<dbReference type="GO" id="GO:0000139">
    <property type="term" value="C:Golgi membrane"/>
    <property type="evidence" value="ECO:0007669"/>
    <property type="project" value="UniProtKB-SubCell"/>
</dbReference>
<dbReference type="GO" id="GO:0016763">
    <property type="term" value="F:pentosyltransferase activity"/>
    <property type="evidence" value="ECO:0007669"/>
    <property type="project" value="UniProtKB-ARBA"/>
</dbReference>
<reference evidence="10 11" key="1">
    <citation type="submission" date="2017-09" db="EMBL/GenBank/DDBJ databases">
        <authorList>
            <consortium name="International Durum Wheat Genome Sequencing Consortium (IDWGSC)"/>
            <person name="Milanesi L."/>
        </authorList>
    </citation>
    <scope>NUCLEOTIDE SEQUENCE [LARGE SCALE GENOMIC DNA]</scope>
    <source>
        <strain evidence="11">cv. Svevo</strain>
    </source>
</reference>
<keyword evidence="8" id="KW-1133">Transmembrane helix</keyword>
<dbReference type="InterPro" id="IPR049625">
    <property type="entry name" value="Glyco_transf_61_cat"/>
</dbReference>
<dbReference type="PANTHER" id="PTHR20961">
    <property type="entry name" value="GLYCOSYLTRANSFERASE"/>
    <property type="match status" value="1"/>
</dbReference>
<keyword evidence="11" id="KW-1185">Reference proteome</keyword>
<feature type="region of interest" description="Disordered" evidence="7">
    <location>
        <begin position="123"/>
        <end position="172"/>
    </location>
</feature>
<dbReference type="Gramene" id="TRITD5Bv1G007810.2">
    <property type="protein sequence ID" value="TRITD5Bv1G007810.2"/>
    <property type="gene ID" value="TRITD5Bv1G007810"/>
</dbReference>
<accession>A0A9R0WYD0</accession>
<dbReference type="AlphaFoldDB" id="A0A9R0WYD0"/>
<dbReference type="OMA" id="FNYWHAF"/>
<comment type="pathway">
    <text evidence="2">Glycan metabolism.</text>
</comment>
<evidence type="ECO:0000313" key="10">
    <source>
        <dbReference type="EMBL" id="VAI26683.1"/>
    </source>
</evidence>
<keyword evidence="3" id="KW-0328">Glycosyltransferase</keyword>
<keyword evidence="5" id="KW-0333">Golgi apparatus</keyword>
<proteinExistence type="predicted"/>
<evidence type="ECO:0000256" key="6">
    <source>
        <dbReference type="ARBA" id="ARBA00023180"/>
    </source>
</evidence>
<sequence length="570" mass="63469">MAAEPPSSSSWSSSSGVARALAHHHQAVLGFLLGLFVSLVLYTTVSGQFRSTSTIVVLQSTPAERTGQIDMTSPPPVSSVSSTLNNSTQVAMHDAIEYGQTDEAIKTTGKEDLEDENVVHATDMNNKTGNAQTDKTDHLGQPTNDASDKGYLTRQNGGDGNNESNVKHGAPGKPICDLSDPRYDICEISGDVRAIGVNRTVLYVPPAEERDNDSQEWAIKDQSRKGLVDIIEVNVKTLSAAQSLVAPECTSWHAVPAVVFAMNGLTSNPWHDFSDVLIPLFITTRAYDGEVQFLVTEIQPWFVDKYRLILTNLSRYDIVDFNKDAGVRCYPHITVGLRSHRDLGIDRARTPRNYTMLDFRLYIRDIFSLPPDSQGTPYKEANKKNDIIDDDTEKQKPRLMLINRVGNRKFVNVPEISAAVQAAGFEVLVEEPSRDLRLEEFSRVVDSCDVLMGAHGAALTSFFFLRTGAAMLQVVPWGVDTAMRYFGVQAKEMMLQDVEYNIAAEESTLYEKYGKDHPMISDPESIHKQGWELTRQYFWLEQDIRINVTRFAPTLHQLIQTLGNRGLTHG</sequence>
<name>A0A9R0WYD0_TRITD</name>
<keyword evidence="6" id="KW-0325">Glycoprotein</keyword>
<keyword evidence="4" id="KW-0808">Transferase</keyword>
<feature type="compositionally biased region" description="Polar residues" evidence="7">
    <location>
        <begin position="153"/>
        <end position="164"/>
    </location>
</feature>
<evidence type="ECO:0000256" key="2">
    <source>
        <dbReference type="ARBA" id="ARBA00004881"/>
    </source>
</evidence>
<evidence type="ECO:0000256" key="4">
    <source>
        <dbReference type="ARBA" id="ARBA00022679"/>
    </source>
</evidence>
<evidence type="ECO:0000259" key="9">
    <source>
        <dbReference type="Pfam" id="PF04577"/>
    </source>
</evidence>